<dbReference type="PANTHER" id="PTHR13847:SF289">
    <property type="entry name" value="GLYCINE OXIDASE"/>
    <property type="match status" value="1"/>
</dbReference>
<dbReference type="GO" id="GO:0016491">
    <property type="term" value="F:oxidoreductase activity"/>
    <property type="evidence" value="ECO:0007669"/>
    <property type="project" value="UniProtKB-KW"/>
</dbReference>
<evidence type="ECO:0000313" key="3">
    <source>
        <dbReference type="EMBL" id="ODS24356.1"/>
    </source>
</evidence>
<dbReference type="EMBL" id="MDLC01000010">
    <property type="protein sequence ID" value="ODS24356.1"/>
    <property type="molecule type" value="Genomic_DNA"/>
</dbReference>
<dbReference type="InterPro" id="IPR036188">
    <property type="entry name" value="FAD/NAD-bd_sf"/>
</dbReference>
<evidence type="ECO:0000313" key="4">
    <source>
        <dbReference type="Proteomes" id="UP000242502"/>
    </source>
</evidence>
<evidence type="ECO:0000256" key="1">
    <source>
        <dbReference type="ARBA" id="ARBA00023002"/>
    </source>
</evidence>
<gene>
    <name evidence="3" type="ORF">AB835_04115</name>
</gene>
<dbReference type="PANTHER" id="PTHR13847">
    <property type="entry name" value="SARCOSINE DEHYDROGENASE-RELATED"/>
    <property type="match status" value="1"/>
</dbReference>
<dbReference type="AlphaFoldDB" id="A0A1D2QRZ6"/>
<dbReference type="GO" id="GO:0005737">
    <property type="term" value="C:cytoplasm"/>
    <property type="evidence" value="ECO:0007669"/>
    <property type="project" value="TreeGrafter"/>
</dbReference>
<evidence type="ECO:0000259" key="2">
    <source>
        <dbReference type="Pfam" id="PF01266"/>
    </source>
</evidence>
<sequence length="404" mass="45290">MHTFTSDVIIIGGGIAGLWTHYQLNERGLYAILIDKSPIGGQQTFSSQGIIHGGAKYTLNGIFSNAASAIADMPKRWQACLQGNGEIDLSGTNILSPNQLMWSTQGLSSKLTSFFSSKALNSKVTSMLPEQYPPVFQNKGFKGHLYQLNEPVLDVPSLVKHLSQKWQHRILQVPSTYTFDKKNASENKIVIDGHFEIYTKEFILTGGEGNEQLLQNLAIHSPKMQRRPLHMVLAKSSTLPPLYAHCIRASPKPIATITSHYHSDGETVWYIGGNIAEDGVAMSSESLISSTQKKLSEILPWIPLNTIKWATYKVNRAEPVQKNQLRPDTTFVESVNNIHIAWPTKLALTPHLSDQLVNRVKEKQLRPQKQQQQLETDQLLEQLPKSFSCQLESSLWERIFNATH</sequence>
<dbReference type="Gene3D" id="3.50.50.60">
    <property type="entry name" value="FAD/NAD(P)-binding domain"/>
    <property type="match status" value="1"/>
</dbReference>
<accession>A0A1D2QRZ6</accession>
<dbReference type="Gene3D" id="3.30.9.10">
    <property type="entry name" value="D-Amino Acid Oxidase, subunit A, domain 2"/>
    <property type="match status" value="1"/>
</dbReference>
<dbReference type="STRING" id="62101.AB835_04115"/>
<feature type="domain" description="FAD dependent oxidoreductase" evidence="2">
    <location>
        <begin position="7"/>
        <end position="169"/>
    </location>
</feature>
<proteinExistence type="predicted"/>
<dbReference type="Pfam" id="PF01266">
    <property type="entry name" value="DAO"/>
    <property type="match status" value="1"/>
</dbReference>
<organism evidence="3 4">
    <name type="scientific">Candidatus Endobugula sertula</name>
    <name type="common">Bugula neritina bacterial symbiont</name>
    <dbReference type="NCBI Taxonomy" id="62101"/>
    <lineage>
        <taxon>Bacteria</taxon>
        <taxon>Pseudomonadati</taxon>
        <taxon>Pseudomonadota</taxon>
        <taxon>Gammaproteobacteria</taxon>
        <taxon>Cellvibrionales</taxon>
        <taxon>Cellvibrionaceae</taxon>
        <taxon>Candidatus Endobugula</taxon>
    </lineage>
</organism>
<dbReference type="InterPro" id="IPR006076">
    <property type="entry name" value="FAD-dep_OxRdtase"/>
</dbReference>
<reference evidence="3 4" key="1">
    <citation type="journal article" date="2016" name="Appl. Environ. Microbiol.">
        <title>Lack of Overt Genome Reduction in the Bryostatin-Producing Bryozoan Symbiont "Candidatus Endobugula sertula".</title>
        <authorList>
            <person name="Miller I.J."/>
            <person name="Vanee N."/>
            <person name="Fong S.S."/>
            <person name="Lim-Fong G.E."/>
            <person name="Kwan J.C."/>
        </authorList>
    </citation>
    <scope>NUCLEOTIDE SEQUENCE [LARGE SCALE GENOMIC DNA]</scope>
    <source>
        <strain evidence="3">AB1-4</strain>
    </source>
</reference>
<dbReference type="Proteomes" id="UP000242502">
    <property type="component" value="Unassembled WGS sequence"/>
</dbReference>
<keyword evidence="1" id="KW-0560">Oxidoreductase</keyword>
<protein>
    <submittedName>
        <fullName evidence="3">FAD-dependent oxidoreductase</fullName>
    </submittedName>
</protein>
<name>A0A1D2QRZ6_9GAMM</name>
<dbReference type="SUPFAM" id="SSF51905">
    <property type="entry name" value="FAD/NAD(P)-binding domain"/>
    <property type="match status" value="2"/>
</dbReference>
<comment type="caution">
    <text evidence="3">The sequence shown here is derived from an EMBL/GenBank/DDBJ whole genome shotgun (WGS) entry which is preliminary data.</text>
</comment>